<gene>
    <name evidence="1" type="ORF">HERI1096_LOCUS27200</name>
</gene>
<name>A0A7S3F704_9EUKA</name>
<organism evidence="1">
    <name type="scientific">Haptolina ericina</name>
    <dbReference type="NCBI Taxonomy" id="156174"/>
    <lineage>
        <taxon>Eukaryota</taxon>
        <taxon>Haptista</taxon>
        <taxon>Haptophyta</taxon>
        <taxon>Prymnesiophyceae</taxon>
        <taxon>Prymnesiales</taxon>
        <taxon>Prymnesiaceae</taxon>
        <taxon>Haptolina</taxon>
    </lineage>
</organism>
<dbReference type="AlphaFoldDB" id="A0A7S3F704"/>
<dbReference type="EMBL" id="HBHX01049101">
    <property type="protein sequence ID" value="CAE0128584.1"/>
    <property type="molecule type" value="Transcribed_RNA"/>
</dbReference>
<sequence length="463" mass="49579">MTASVPETMRAINEALAGSEYECQTVSWDDVQRGTVGGGVSCWGGNITDTRLWEKNGQMLYTVRTQNWNEKLGSVSADEIALMAGGVEANSPPRPATLSDFLKSIGSHGGYAGMANATDLSNKDLDAKVSIRFQTTFLPVPDERLGALEFAPEMYNYQTRDDADPKNLLLLCTTQGSAIQQDGAGAKKLFHHAVDPTAVKGEVCRYWFEAERTAHKVGGAQKETAEEKADALLRGKAMSAVIGTRAMGTRFNVLMTIQVPLEQKPMTMLMCQPEAWASDDEYLDDECDEAWAHKLSINCLSTVSSCADVGDVSGFAAIRRHSCPTFLPAIKRGNANAARVSRGSLHDKWPGLSMTTPKRDATQHVTVTVVIYNTVTGGVPGAEDVRAAIDDMEELYRACGWTGKLASSGADFMKTELTVNDTAGIAAKMATQPYVPESAAPVGGDVFPSAGGVIDLPLPSVLA</sequence>
<accession>A0A7S3F704</accession>
<evidence type="ECO:0000313" key="1">
    <source>
        <dbReference type="EMBL" id="CAE0128584.1"/>
    </source>
</evidence>
<reference evidence="1" key="1">
    <citation type="submission" date="2021-01" db="EMBL/GenBank/DDBJ databases">
        <authorList>
            <person name="Corre E."/>
            <person name="Pelletier E."/>
            <person name="Niang G."/>
            <person name="Scheremetjew M."/>
            <person name="Finn R."/>
            <person name="Kale V."/>
            <person name="Holt S."/>
            <person name="Cochrane G."/>
            <person name="Meng A."/>
            <person name="Brown T."/>
            <person name="Cohen L."/>
        </authorList>
    </citation>
    <scope>NUCLEOTIDE SEQUENCE</scope>
    <source>
        <strain evidence="1">CCMP281</strain>
    </source>
</reference>
<proteinExistence type="predicted"/>
<protein>
    <submittedName>
        <fullName evidence="1">Uncharacterized protein</fullName>
    </submittedName>
</protein>